<dbReference type="EMBL" id="FWWW01000111">
    <property type="protein sequence ID" value="SMC00624.1"/>
    <property type="molecule type" value="Genomic_DNA"/>
</dbReference>
<dbReference type="CDD" id="cd03801">
    <property type="entry name" value="GT4_PimA-like"/>
    <property type="match status" value="1"/>
</dbReference>
<protein>
    <submittedName>
        <fullName evidence="3">Glycosyl transferase group 1</fullName>
    </submittedName>
</protein>
<dbReference type="GO" id="GO:0016757">
    <property type="term" value="F:glycosyltransferase activity"/>
    <property type="evidence" value="ECO:0007669"/>
    <property type="project" value="InterPro"/>
</dbReference>
<sequence length="362" mass="40533">MKVVMISRSTHFTSPGGDTTQIEMTAKYLRALGVDIDIRLSTDAIAYQNYDLLHFFNIIRPDDILPHIKATAVPFVISTIFVDYHEYEKKCRTGPMRLLNTVFDKDQIEYVKAVARAVKNGEKIKSLYFLMHGQKKSVQVVAAQAGLLLPNSHSEYNRLVTSYGIKKGYHKVVNAIDPASFSNAVEPNLAFKDHVLCVGRIEGRKNQLNLIKALQNTALQLTIIGKPGPNQAAYYAQCQAQARDAPNVRFIQHMDHASLAGVYQAAKVHVLPSWFETTGLSSLEAGAMGCNLVVTRKGDTEEYFGDMTHYCEPDDVESIRQAVTQAHAKPVNPRLRNHIFSHYTWQDTATQTLAAYQQVLNH</sequence>
<dbReference type="GO" id="GO:0009103">
    <property type="term" value="P:lipopolysaccharide biosynthetic process"/>
    <property type="evidence" value="ECO:0007669"/>
    <property type="project" value="TreeGrafter"/>
</dbReference>
<keyword evidence="1 3" id="KW-0808">Transferase</keyword>
<feature type="domain" description="Glycosyl transferase family 1" evidence="2">
    <location>
        <begin position="194"/>
        <end position="330"/>
    </location>
</feature>
<evidence type="ECO:0000256" key="1">
    <source>
        <dbReference type="ARBA" id="ARBA00022679"/>
    </source>
</evidence>
<proteinExistence type="predicted"/>
<dbReference type="SUPFAM" id="SSF53756">
    <property type="entry name" value="UDP-Glycosyltransferase/glycogen phosphorylase"/>
    <property type="match status" value="1"/>
</dbReference>
<evidence type="ECO:0000313" key="3">
    <source>
        <dbReference type="EMBL" id="SMC00624.1"/>
    </source>
</evidence>
<organism evidence="3 4">
    <name type="scientific">Hymenobacter roseosalivarius DSM 11622</name>
    <dbReference type="NCBI Taxonomy" id="645990"/>
    <lineage>
        <taxon>Bacteria</taxon>
        <taxon>Pseudomonadati</taxon>
        <taxon>Bacteroidota</taxon>
        <taxon>Cytophagia</taxon>
        <taxon>Cytophagales</taxon>
        <taxon>Hymenobacteraceae</taxon>
        <taxon>Hymenobacter</taxon>
    </lineage>
</organism>
<keyword evidence="4" id="KW-1185">Reference proteome</keyword>
<evidence type="ECO:0000259" key="2">
    <source>
        <dbReference type="Pfam" id="PF00534"/>
    </source>
</evidence>
<dbReference type="AlphaFoldDB" id="A0A1W1W6A3"/>
<reference evidence="3 4" key="1">
    <citation type="submission" date="2017-04" db="EMBL/GenBank/DDBJ databases">
        <authorList>
            <person name="Afonso C.L."/>
            <person name="Miller P.J."/>
            <person name="Scott M.A."/>
            <person name="Spackman E."/>
            <person name="Goraichik I."/>
            <person name="Dimitrov K.M."/>
            <person name="Suarez D.L."/>
            <person name="Swayne D.E."/>
        </authorList>
    </citation>
    <scope>NUCLEOTIDE SEQUENCE [LARGE SCALE GENOMIC DNA]</scope>
    <source>
        <strain evidence="3 4">DSM 11622</strain>
    </source>
</reference>
<accession>A0A1W1W6A3</accession>
<name>A0A1W1W6A3_9BACT</name>
<gene>
    <name evidence="3" type="ORF">SAMN00120144_4037</name>
</gene>
<dbReference type="STRING" id="645990.SAMN00120144_4037"/>
<dbReference type="Gene3D" id="3.40.50.2000">
    <property type="entry name" value="Glycogen Phosphorylase B"/>
    <property type="match status" value="2"/>
</dbReference>
<evidence type="ECO:0000313" key="4">
    <source>
        <dbReference type="Proteomes" id="UP000192266"/>
    </source>
</evidence>
<dbReference type="Pfam" id="PF00534">
    <property type="entry name" value="Glycos_transf_1"/>
    <property type="match status" value="1"/>
</dbReference>
<dbReference type="Proteomes" id="UP000192266">
    <property type="component" value="Unassembled WGS sequence"/>
</dbReference>
<dbReference type="PANTHER" id="PTHR46401">
    <property type="entry name" value="GLYCOSYLTRANSFERASE WBBK-RELATED"/>
    <property type="match status" value="1"/>
</dbReference>
<dbReference type="PANTHER" id="PTHR46401:SF2">
    <property type="entry name" value="GLYCOSYLTRANSFERASE WBBK-RELATED"/>
    <property type="match status" value="1"/>
</dbReference>
<dbReference type="InterPro" id="IPR001296">
    <property type="entry name" value="Glyco_trans_1"/>
</dbReference>